<gene>
    <name evidence="8" type="ORF">WHR41_09075</name>
</gene>
<protein>
    <recommendedName>
        <fullName evidence="7">FAD-binding domain-containing protein</fullName>
    </recommendedName>
</protein>
<organism evidence="8 9">
    <name type="scientific">Cladosporium halotolerans</name>
    <dbReference type="NCBI Taxonomy" id="1052096"/>
    <lineage>
        <taxon>Eukaryota</taxon>
        <taxon>Fungi</taxon>
        <taxon>Dikarya</taxon>
        <taxon>Ascomycota</taxon>
        <taxon>Pezizomycotina</taxon>
        <taxon>Dothideomycetes</taxon>
        <taxon>Dothideomycetidae</taxon>
        <taxon>Cladosporiales</taxon>
        <taxon>Cladosporiaceae</taxon>
        <taxon>Cladosporium</taxon>
    </lineage>
</organism>
<dbReference type="GO" id="GO:0071949">
    <property type="term" value="F:FAD binding"/>
    <property type="evidence" value="ECO:0007669"/>
    <property type="project" value="InterPro"/>
</dbReference>
<reference evidence="8 9" key="1">
    <citation type="journal article" date="2020" name="Microbiol. Resour. Announc.">
        <title>Draft Genome Sequence of a Cladosporium Species Isolated from the Mesophotic Ascidian Didemnum maculosum.</title>
        <authorList>
            <person name="Gioti A."/>
            <person name="Siaperas R."/>
            <person name="Nikolaivits E."/>
            <person name="Le Goff G."/>
            <person name="Ouazzani J."/>
            <person name="Kotoulas G."/>
            <person name="Topakas E."/>
        </authorList>
    </citation>
    <scope>NUCLEOTIDE SEQUENCE [LARGE SCALE GENOMIC DNA]</scope>
    <source>
        <strain evidence="8 9">TM138-S3</strain>
    </source>
</reference>
<evidence type="ECO:0000256" key="6">
    <source>
        <dbReference type="SAM" id="MobiDB-lite"/>
    </source>
</evidence>
<dbReference type="InterPro" id="IPR002938">
    <property type="entry name" value="FAD-bd"/>
</dbReference>
<dbReference type="Pfam" id="PF06314">
    <property type="entry name" value="ADC"/>
    <property type="match status" value="1"/>
</dbReference>
<feature type="domain" description="FAD-binding" evidence="7">
    <location>
        <begin position="14"/>
        <end position="372"/>
    </location>
</feature>
<dbReference type="InterPro" id="IPR050493">
    <property type="entry name" value="FAD-dep_Monooxygenase_BioMet"/>
</dbReference>
<keyword evidence="4" id="KW-0560">Oxidoreductase</keyword>
<dbReference type="GO" id="GO:0004497">
    <property type="term" value="F:monooxygenase activity"/>
    <property type="evidence" value="ECO:0007669"/>
    <property type="project" value="UniProtKB-KW"/>
</dbReference>
<evidence type="ECO:0000256" key="5">
    <source>
        <dbReference type="ARBA" id="ARBA00023033"/>
    </source>
</evidence>
<keyword evidence="9" id="KW-1185">Reference proteome</keyword>
<keyword evidence="3" id="KW-0274">FAD</keyword>
<dbReference type="EMBL" id="JAAQHG020000059">
    <property type="protein sequence ID" value="KAL1582226.1"/>
    <property type="molecule type" value="Genomic_DNA"/>
</dbReference>
<feature type="region of interest" description="Disordered" evidence="6">
    <location>
        <begin position="434"/>
        <end position="462"/>
    </location>
</feature>
<dbReference type="PANTHER" id="PTHR13789:SF261">
    <property type="entry name" value="HYDROXYLASE, PUTATIVE (AFU_ORTHOLOGUE AFUA_7G00590)-RELATED"/>
    <property type="match status" value="1"/>
</dbReference>
<dbReference type="Gene3D" id="2.40.400.10">
    <property type="entry name" value="Acetoacetate decarboxylase-like"/>
    <property type="match status" value="1"/>
</dbReference>
<dbReference type="Gene3D" id="3.50.50.60">
    <property type="entry name" value="FAD/NAD(P)-binding domain"/>
    <property type="match status" value="1"/>
</dbReference>
<dbReference type="InterPro" id="IPR010451">
    <property type="entry name" value="Acetoacetate_decarboxylase"/>
</dbReference>
<keyword evidence="5" id="KW-0503">Monooxygenase</keyword>
<dbReference type="InterPro" id="IPR023375">
    <property type="entry name" value="ADC_dom_sf"/>
</dbReference>
<accession>A0AB34KDS5</accession>
<evidence type="ECO:0000256" key="4">
    <source>
        <dbReference type="ARBA" id="ARBA00023002"/>
    </source>
</evidence>
<dbReference type="AlphaFoldDB" id="A0AB34KDS5"/>
<proteinExistence type="inferred from homology"/>
<dbReference type="SUPFAM" id="SSF54373">
    <property type="entry name" value="FAD-linked reductases, C-terminal domain"/>
    <property type="match status" value="1"/>
</dbReference>
<dbReference type="GeneID" id="96010517"/>
<dbReference type="PANTHER" id="PTHR13789">
    <property type="entry name" value="MONOOXYGENASE"/>
    <property type="match status" value="1"/>
</dbReference>
<dbReference type="Pfam" id="PF01494">
    <property type="entry name" value="FAD_binding_3"/>
    <property type="match status" value="1"/>
</dbReference>
<feature type="region of interest" description="Disordered" evidence="6">
    <location>
        <begin position="595"/>
        <end position="624"/>
    </location>
</feature>
<comment type="similarity">
    <text evidence="1">Belongs to the paxM FAD-dependent monooxygenase family.</text>
</comment>
<feature type="compositionally biased region" description="Basic and acidic residues" evidence="6">
    <location>
        <begin position="446"/>
        <end position="460"/>
    </location>
</feature>
<evidence type="ECO:0000256" key="3">
    <source>
        <dbReference type="ARBA" id="ARBA00022827"/>
    </source>
</evidence>
<dbReference type="RefSeq" id="XP_069225333.1">
    <property type="nucleotide sequence ID" value="XM_069377679.1"/>
</dbReference>
<sequence length="718" mass="77876">MNGDTTHAGPRPLNILIAGAGIGGLSAALALRQQGHNIDIFEQSKLSQETGAAIHLASNCNGLLRRMGIFAEDIGGVECTDVMEFLPHNNQMKYHIPAKKLGEKLWAHPWHLVHRAHLHTALREAAIGEKGKGSPARLHLASHVKSVDAANATLTLEDGTVFRGDLLIGADGVHSRTRSIIPGGDLKAFDSGKSAFRFLIPIEALESDPQTAPLVKRSTLVMWIDENRRVIMYPCINNTMLNFVCIHPSEESEADAGEGGWQQTGSKDRMLAIYQHFDSAVRATIEKAEDPKVWKLLDMDKMPSFVHEKLALIGDAAHPFLPHQGQGGGQAIEDAVALAALLPLGTSPEDISQRLGLYNDCRYERAHKIQDFTRTAGKDASELAAEGKKLDMMEYQKYNFGHDAWDFATNKLQTHLSSQDPAARFRTPFGFGHAPGPRRPLGLPSSHKDIQRPRAAKSEESETISVRFKTSRTYLENLLPPGFTFTSPGTLASASISCTTLDGMTWLGGGGYSHCGLYIHGVEYIQRDGGKIYGTYLAVLFENLADPIITGRDELGMPKLFCDIEASVQGDKAMVSLAWRGAQFAQIDIGSLAKPEPPATNGISAPTPAQRAPGPPPPPPEQGQFAYRYVPAVGQPGKTDAEYAVFIPKPEPVAGSPESETLISANATVKFEERDWKALPTLHNVARGLAEVPVYAVDEAKVVRVVGVSDVGSARRIE</sequence>
<dbReference type="Proteomes" id="UP000803884">
    <property type="component" value="Unassembled WGS sequence"/>
</dbReference>
<evidence type="ECO:0000313" key="8">
    <source>
        <dbReference type="EMBL" id="KAL1582226.1"/>
    </source>
</evidence>
<keyword evidence="2" id="KW-0285">Flavoprotein</keyword>
<dbReference type="GO" id="GO:0016829">
    <property type="term" value="F:lyase activity"/>
    <property type="evidence" value="ECO:0007669"/>
    <property type="project" value="InterPro"/>
</dbReference>
<dbReference type="PRINTS" id="PR00420">
    <property type="entry name" value="RNGMNOXGNASE"/>
</dbReference>
<comment type="caution">
    <text evidence="8">The sequence shown here is derived from an EMBL/GenBank/DDBJ whole genome shotgun (WGS) entry which is preliminary data.</text>
</comment>
<evidence type="ECO:0000313" key="9">
    <source>
        <dbReference type="Proteomes" id="UP000803884"/>
    </source>
</evidence>
<evidence type="ECO:0000256" key="2">
    <source>
        <dbReference type="ARBA" id="ARBA00022630"/>
    </source>
</evidence>
<dbReference type="SUPFAM" id="SSF51905">
    <property type="entry name" value="FAD/NAD(P)-binding domain"/>
    <property type="match status" value="1"/>
</dbReference>
<dbReference type="SUPFAM" id="SSF160104">
    <property type="entry name" value="Acetoacetate decarboxylase-like"/>
    <property type="match status" value="1"/>
</dbReference>
<evidence type="ECO:0000259" key="7">
    <source>
        <dbReference type="Pfam" id="PF01494"/>
    </source>
</evidence>
<name>A0AB34KDS5_9PEZI</name>
<evidence type="ECO:0000256" key="1">
    <source>
        <dbReference type="ARBA" id="ARBA00007992"/>
    </source>
</evidence>
<dbReference type="InterPro" id="IPR036188">
    <property type="entry name" value="FAD/NAD-bd_sf"/>
</dbReference>